<dbReference type="AlphaFoldDB" id="F8IEM1"/>
<organism evidence="2 3">
    <name type="scientific">Alicyclobacillus acidocaldarius (strain Tc-4-1)</name>
    <name type="common">Bacillus acidocaldarius</name>
    <dbReference type="NCBI Taxonomy" id="1048834"/>
    <lineage>
        <taxon>Bacteria</taxon>
        <taxon>Bacillati</taxon>
        <taxon>Bacillota</taxon>
        <taxon>Bacilli</taxon>
        <taxon>Bacillales</taxon>
        <taxon>Alicyclobacillaceae</taxon>
        <taxon>Alicyclobacillus</taxon>
    </lineage>
</organism>
<evidence type="ECO:0000256" key="1">
    <source>
        <dbReference type="SAM" id="MobiDB-lite"/>
    </source>
</evidence>
<evidence type="ECO:0000313" key="3">
    <source>
        <dbReference type="Proteomes" id="UP000000292"/>
    </source>
</evidence>
<accession>F8IEM1</accession>
<name>F8IEM1_ALIAT</name>
<protein>
    <submittedName>
        <fullName evidence="2">Uncharacterized protein</fullName>
    </submittedName>
</protein>
<gene>
    <name evidence="2" type="ordered locus">TC41_0777</name>
</gene>
<dbReference type="EMBL" id="CP002902">
    <property type="protein sequence ID" value="AEJ42735.1"/>
    <property type="molecule type" value="Genomic_DNA"/>
</dbReference>
<reference evidence="3" key="2">
    <citation type="submission" date="2011-06" db="EMBL/GenBank/DDBJ databases">
        <title>The complete genome sequence of Alicyclobacillus acidocaldarius sp. Tc-4-1.</title>
        <authorList>
            <person name="Chen Y."/>
            <person name="He Y."/>
            <person name="Dong Z."/>
            <person name="Hu S."/>
        </authorList>
    </citation>
    <scope>NUCLEOTIDE SEQUENCE [LARGE SCALE GENOMIC DNA]</scope>
    <source>
        <strain evidence="3">Tc-4-1</strain>
    </source>
</reference>
<dbReference type="STRING" id="1048834.TC41_0777"/>
<evidence type="ECO:0000313" key="2">
    <source>
        <dbReference type="EMBL" id="AEJ42735.1"/>
    </source>
</evidence>
<reference evidence="2 3" key="1">
    <citation type="journal article" date="2011" name="J. Bacteriol.">
        <title>Complete Genome Sequence of Alicyclobacillus acidocaldarius Strain Tc-4-1.</title>
        <authorList>
            <person name="Chen Y."/>
            <person name="He Y."/>
            <person name="Zhang B."/>
            <person name="Yang J."/>
            <person name="Li W."/>
            <person name="Dong Z."/>
            <person name="Hu S."/>
        </authorList>
    </citation>
    <scope>NUCLEOTIDE SEQUENCE [LARGE SCALE GENOMIC DNA]</scope>
    <source>
        <strain evidence="2 3">Tc-4-1</strain>
    </source>
</reference>
<dbReference type="HOGENOM" id="CLU_3339205_0_0_9"/>
<dbReference type="KEGG" id="aad:TC41_0777"/>
<sequence>MMRSNEGGGGVSKPERKGDVRRRHFPISPWTSAFSVI</sequence>
<proteinExistence type="predicted"/>
<feature type="compositionally biased region" description="Gly residues" evidence="1">
    <location>
        <begin position="1"/>
        <end position="11"/>
    </location>
</feature>
<dbReference type="Proteomes" id="UP000000292">
    <property type="component" value="Chromosome"/>
</dbReference>
<dbReference type="PATRIC" id="fig|1048834.4.peg.734"/>
<feature type="region of interest" description="Disordered" evidence="1">
    <location>
        <begin position="1"/>
        <end position="25"/>
    </location>
</feature>